<feature type="transmembrane region" description="Helical" evidence="1">
    <location>
        <begin position="23"/>
        <end position="46"/>
    </location>
</feature>
<keyword evidence="1" id="KW-1133">Transmembrane helix</keyword>
<feature type="transmembrane region" description="Helical" evidence="1">
    <location>
        <begin position="58"/>
        <end position="76"/>
    </location>
</feature>
<feature type="transmembrane region" description="Helical" evidence="1">
    <location>
        <begin position="83"/>
        <end position="104"/>
    </location>
</feature>
<keyword evidence="1" id="KW-0812">Transmembrane</keyword>
<protein>
    <recommendedName>
        <fullName evidence="4">Glucose uptake protein</fullName>
    </recommendedName>
</protein>
<gene>
    <name evidence="2" type="ORF">SAMN02927914_00940</name>
</gene>
<dbReference type="Gene3D" id="1.10.3730.20">
    <property type="match status" value="1"/>
</dbReference>
<dbReference type="STRING" id="1165689.SAMN02927914_00940"/>
<name>A0A1G5VY79_9HYPH</name>
<sequence length="136" mass="14482">MPARFGNKVCDARGARRFERGQGVSFSGLLQLGFSTVIFLLAATAAKQWGLAPSLGKILLTLALYSLGNLIMLRLIREFGMSVSFSLSAVIQLVSVNVVALVFFGERVNVLQATGIVLAVAAVALITLGPYLQARL</sequence>
<evidence type="ECO:0000313" key="3">
    <source>
        <dbReference type="Proteomes" id="UP000198588"/>
    </source>
</evidence>
<keyword evidence="1" id="KW-0472">Membrane</keyword>
<reference evidence="2 3" key="1">
    <citation type="submission" date="2016-10" db="EMBL/GenBank/DDBJ databases">
        <authorList>
            <person name="de Groot N.N."/>
        </authorList>
    </citation>
    <scope>NUCLEOTIDE SEQUENCE [LARGE SCALE GENOMIC DNA]</scope>
    <source>
        <strain evidence="2 3">CGMCC 1.12097</strain>
    </source>
</reference>
<dbReference type="SUPFAM" id="SSF103481">
    <property type="entry name" value="Multidrug resistance efflux transporter EmrE"/>
    <property type="match status" value="1"/>
</dbReference>
<organism evidence="2 3">
    <name type="scientific">Mesorhizobium qingshengii</name>
    <dbReference type="NCBI Taxonomy" id="1165689"/>
    <lineage>
        <taxon>Bacteria</taxon>
        <taxon>Pseudomonadati</taxon>
        <taxon>Pseudomonadota</taxon>
        <taxon>Alphaproteobacteria</taxon>
        <taxon>Hyphomicrobiales</taxon>
        <taxon>Phyllobacteriaceae</taxon>
        <taxon>Mesorhizobium</taxon>
    </lineage>
</organism>
<dbReference type="AlphaFoldDB" id="A0A1G5VY79"/>
<dbReference type="Proteomes" id="UP000198588">
    <property type="component" value="Unassembled WGS sequence"/>
</dbReference>
<dbReference type="InterPro" id="IPR037185">
    <property type="entry name" value="EmrE-like"/>
</dbReference>
<accession>A0A1G5VY79</accession>
<feature type="transmembrane region" description="Helical" evidence="1">
    <location>
        <begin position="110"/>
        <end position="132"/>
    </location>
</feature>
<evidence type="ECO:0000256" key="1">
    <source>
        <dbReference type="SAM" id="Phobius"/>
    </source>
</evidence>
<proteinExistence type="predicted"/>
<evidence type="ECO:0008006" key="4">
    <source>
        <dbReference type="Google" id="ProtNLM"/>
    </source>
</evidence>
<evidence type="ECO:0000313" key="2">
    <source>
        <dbReference type="EMBL" id="SDA50792.1"/>
    </source>
</evidence>
<dbReference type="EMBL" id="FMXM01000003">
    <property type="protein sequence ID" value="SDA50792.1"/>
    <property type="molecule type" value="Genomic_DNA"/>
</dbReference>